<protein>
    <submittedName>
        <fullName evidence="1">Uncharacterized protein</fullName>
    </submittedName>
</protein>
<gene>
    <name evidence="1" type="ORF">LMG32289_05625</name>
</gene>
<evidence type="ECO:0000313" key="1">
    <source>
        <dbReference type="EMBL" id="CAG9184463.1"/>
    </source>
</evidence>
<dbReference type="EMBL" id="CAJZAG010000012">
    <property type="protein sequence ID" value="CAG9184463.1"/>
    <property type="molecule type" value="Genomic_DNA"/>
</dbReference>
<sequence length="101" mass="10990">MVAPIEVLESFGLPDTFTPEMVPLAGQRFVQACAKGMTKDALMRAARRAGFDPLWKRLENMGAGVYGFGLTIDGMVVPFMVRMRATAPAREAPAPMQAVLF</sequence>
<accession>A0ABN7ZGZ2</accession>
<reference evidence="1 2" key="1">
    <citation type="submission" date="2021-08" db="EMBL/GenBank/DDBJ databases">
        <authorList>
            <person name="Peeters C."/>
        </authorList>
    </citation>
    <scope>NUCLEOTIDE SEQUENCE [LARGE SCALE GENOMIC DNA]</scope>
    <source>
        <strain evidence="1 2">LMG 32289</strain>
    </source>
</reference>
<dbReference type="RefSeq" id="WP_223994317.1">
    <property type="nucleotide sequence ID" value="NZ_CAJZAG010000012.1"/>
</dbReference>
<keyword evidence="2" id="KW-1185">Reference proteome</keyword>
<evidence type="ECO:0000313" key="2">
    <source>
        <dbReference type="Proteomes" id="UP000706525"/>
    </source>
</evidence>
<organism evidence="1 2">
    <name type="scientific">Cupriavidus pampae</name>
    <dbReference type="NCBI Taxonomy" id="659251"/>
    <lineage>
        <taxon>Bacteria</taxon>
        <taxon>Pseudomonadati</taxon>
        <taxon>Pseudomonadota</taxon>
        <taxon>Betaproteobacteria</taxon>
        <taxon>Burkholderiales</taxon>
        <taxon>Burkholderiaceae</taxon>
        <taxon>Cupriavidus</taxon>
    </lineage>
</organism>
<dbReference type="Proteomes" id="UP000706525">
    <property type="component" value="Unassembled WGS sequence"/>
</dbReference>
<proteinExistence type="predicted"/>
<comment type="caution">
    <text evidence="1">The sequence shown here is derived from an EMBL/GenBank/DDBJ whole genome shotgun (WGS) entry which is preliminary data.</text>
</comment>
<name>A0ABN7ZGZ2_9BURK</name>